<evidence type="ECO:0000256" key="2">
    <source>
        <dbReference type="SAM" id="SignalP"/>
    </source>
</evidence>
<evidence type="ECO:0000313" key="5">
    <source>
        <dbReference type="Proteomes" id="UP000215383"/>
    </source>
</evidence>
<dbReference type="PROSITE" id="PS51494">
    <property type="entry name" value="SPOIVB"/>
    <property type="match status" value="1"/>
</dbReference>
<dbReference type="AlphaFoldDB" id="A0A239T966"/>
<feature type="chain" id="PRO_5012353854" evidence="2">
    <location>
        <begin position="22"/>
        <end position="859"/>
    </location>
</feature>
<evidence type="ECO:0000259" key="3">
    <source>
        <dbReference type="PROSITE" id="PS51494"/>
    </source>
</evidence>
<dbReference type="eggNOG" id="COG3064">
    <property type="taxonomic scope" value="Bacteria"/>
</dbReference>
<reference evidence="4 5" key="1">
    <citation type="submission" date="2017-06" db="EMBL/GenBank/DDBJ databases">
        <authorList>
            <consortium name="Pathogen Informatics"/>
        </authorList>
    </citation>
    <scope>NUCLEOTIDE SEQUENCE [LARGE SCALE GENOMIC DNA]</scope>
    <source>
        <strain evidence="4 5">NCTC10570</strain>
    </source>
</reference>
<feature type="compositionally biased region" description="Basic and acidic residues" evidence="1">
    <location>
        <begin position="181"/>
        <end position="338"/>
    </location>
</feature>
<organism evidence="4 5">
    <name type="scientific">Megamonas hypermegale</name>
    <dbReference type="NCBI Taxonomy" id="158847"/>
    <lineage>
        <taxon>Bacteria</taxon>
        <taxon>Bacillati</taxon>
        <taxon>Bacillota</taxon>
        <taxon>Negativicutes</taxon>
        <taxon>Selenomonadales</taxon>
        <taxon>Selenomonadaceae</taxon>
        <taxon>Megamonas</taxon>
    </lineage>
</organism>
<gene>
    <name evidence="4" type="ORF">SAMEA4364220_00184</name>
</gene>
<evidence type="ECO:0000256" key="1">
    <source>
        <dbReference type="SAM" id="MobiDB-lite"/>
    </source>
</evidence>
<protein>
    <submittedName>
        <fullName evidence="4">Type IV secretory pathway, VirB10 components</fullName>
    </submittedName>
</protein>
<feature type="signal peptide" evidence="2">
    <location>
        <begin position="1"/>
        <end position="21"/>
    </location>
</feature>
<feature type="domain" description="Peptidase S55" evidence="3">
    <location>
        <begin position="1"/>
        <end position="140"/>
    </location>
</feature>
<name>A0A239T966_9FIRM</name>
<feature type="region of interest" description="Disordered" evidence="1">
    <location>
        <begin position="175"/>
        <end position="377"/>
    </location>
</feature>
<keyword evidence="5" id="KW-1185">Reference proteome</keyword>
<feature type="compositionally biased region" description="Basic and acidic residues" evidence="1">
    <location>
        <begin position="345"/>
        <end position="377"/>
    </location>
</feature>
<dbReference type="Proteomes" id="UP000215383">
    <property type="component" value="Chromosome 1"/>
</dbReference>
<keyword evidence="2" id="KW-0732">Signal</keyword>
<evidence type="ECO:0000313" key="4">
    <source>
        <dbReference type="EMBL" id="SNU94271.1"/>
    </source>
</evidence>
<dbReference type="EMBL" id="LT906446">
    <property type="protein sequence ID" value="SNU94271.1"/>
    <property type="molecule type" value="Genomic_DNA"/>
</dbReference>
<dbReference type="InterPro" id="IPR008763">
    <property type="entry name" value="Peptidase_S55"/>
</dbReference>
<accession>A0A239T966</accession>
<sequence length="859" mass="95373">MVKFLVTICLMLLLGVSPVLAMPEIMTTDQIRPGMQGYAETMIQGNQKVDFNVEIMGVVNNGNGSSKQILAKASGALIDDTNGVIHGMSGSPVYVNGKLIGAVARSVGQDVLPYKFYITPIEEMLKIWQLPDPLSTINKSGVKSVNVPTADEYKEKQESFDEDIDKEIEKYKSKVLATPEGEDREKGKAQTRLEEILRDFDGDKTDTEKADLNEETSEVKGSEKQSENTSDKTSEKINENKFEDKNADVKESDIKNEEEKAVENTDKVEKDAETEKSLEDGNKEENKSVETKKEDNAEIKEDSADKEVKETVEDKKTEKTTDETEKDTVKKDDKTEKSSEDEDKIVEVKKDDDEKVKEDNTKDEVKEDKKEDKAKEEAEAAENERFLKALARVNAAGAEKKLNEEISITQFILDSIAKQREINKSSYSMPIDVYVSGFTGNSFEVLKQNLANDNMIPYQGVVFSSDAIGSLNTDIRENASLSAGDAIGVVMVYGDFFAGGTGTVTMVDGDKILAFGHPMTYKGNVNYFLTDADVIGTAGGILNGVKVSSFGKIIGRVNQDRFSGISGILNVYPASVPVRVFVKDKNLGREEEYVAKIAYDEDIIPALTSSIAYASMERTADRSSYGTAKVKFTIKTDELPEGEFTRENMFYDAKDVGQFAIGELTQAMYFLCTNMEKPSNIFDVKVDIEYTSNRNTASIVSAIPSKDKVKPGETITFKVMIKPYRKETEIIEIPYVIPKTQKKGTMAFEVKGGGFVQLAEVLQSGLAINPQDAGQMSTVDRLNDLKNLNKNNEIVITPTVDIQSEQDQSKAIADAVKLSEQISKMSKKEREELNKNRETKMETKYVIDNYVQTSVEVEE</sequence>
<proteinExistence type="predicted"/>
<dbReference type="Pfam" id="PF05580">
    <property type="entry name" value="Peptidase_S55"/>
    <property type="match status" value="1"/>
</dbReference>